<sequence length="58" mass="6652">MDKLPSLFPAVKIHFVEPNPYNPWPHIETRWVKLNPDGTPEKGQGLSGEENDCTDHRI</sequence>
<organism evidence="2">
    <name type="scientific">Myoviridae sp. ctshb19</name>
    <dbReference type="NCBI Taxonomy" id="2825194"/>
    <lineage>
        <taxon>Viruses</taxon>
        <taxon>Duplodnaviria</taxon>
        <taxon>Heunggongvirae</taxon>
        <taxon>Uroviricota</taxon>
        <taxon>Caudoviricetes</taxon>
    </lineage>
</organism>
<proteinExistence type="predicted"/>
<evidence type="ECO:0000313" key="2">
    <source>
        <dbReference type="EMBL" id="DAF93478.1"/>
    </source>
</evidence>
<accession>A0A8S5UGH1</accession>
<dbReference type="EMBL" id="BK016086">
    <property type="protein sequence ID" value="DAF93478.1"/>
    <property type="molecule type" value="Genomic_DNA"/>
</dbReference>
<protein>
    <submittedName>
        <fullName evidence="2">Uncharacterized protein</fullName>
    </submittedName>
</protein>
<evidence type="ECO:0000256" key="1">
    <source>
        <dbReference type="SAM" id="MobiDB-lite"/>
    </source>
</evidence>
<reference evidence="2" key="1">
    <citation type="journal article" date="2021" name="Proc. Natl. Acad. Sci. U.S.A.">
        <title>A Catalog of Tens of Thousands of Viruses from Human Metagenomes Reveals Hidden Associations with Chronic Diseases.</title>
        <authorList>
            <person name="Tisza M.J."/>
            <person name="Buck C.B."/>
        </authorList>
    </citation>
    <scope>NUCLEOTIDE SEQUENCE</scope>
    <source>
        <strain evidence="2">Ctshb19</strain>
    </source>
</reference>
<name>A0A8S5UGH1_9CAUD</name>
<feature type="region of interest" description="Disordered" evidence="1">
    <location>
        <begin position="35"/>
        <end position="58"/>
    </location>
</feature>